<protein>
    <submittedName>
        <fullName evidence="1">Uncharacterized protein</fullName>
    </submittedName>
</protein>
<dbReference type="AlphaFoldDB" id="T0S5D2"/>
<gene>
    <name evidence="1" type="ORF">LLT6_07370</name>
</gene>
<reference evidence="1 2" key="1">
    <citation type="journal article" date="2013" name="ISME J.">
        <title>Multifactorial diversity sustains microbial community stability.</title>
        <authorList>
            <person name="Erkus O."/>
            <person name="de Jager V.C."/>
            <person name="Spus M."/>
            <person name="van Alen-Boerrigter I.J."/>
            <person name="van Rijswijck I.M."/>
            <person name="Hazelwood L."/>
            <person name="Janssen P.W."/>
            <person name="van Hijum S.A."/>
            <person name="Kleerebezem M."/>
            <person name="Smid E.J."/>
        </authorList>
    </citation>
    <scope>NUCLEOTIDE SEQUENCE [LARGE SCALE GENOMIC DNA]</scope>
    <source>
        <strain evidence="1 2">TIFN6</strain>
    </source>
</reference>
<proteinExistence type="predicted"/>
<dbReference type="PATRIC" id="fig|1234876.3.peg.2506"/>
<dbReference type="EMBL" id="ATBB01000605">
    <property type="protein sequence ID" value="EQC54362.1"/>
    <property type="molecule type" value="Genomic_DNA"/>
</dbReference>
<evidence type="ECO:0000313" key="2">
    <source>
        <dbReference type="Proteomes" id="UP000015854"/>
    </source>
</evidence>
<accession>T0S5D2</accession>
<organism evidence="1 2">
    <name type="scientific">Lactococcus cremoris subsp. cremoris TIFN6</name>
    <dbReference type="NCBI Taxonomy" id="1234876"/>
    <lineage>
        <taxon>Bacteria</taxon>
        <taxon>Bacillati</taxon>
        <taxon>Bacillota</taxon>
        <taxon>Bacilli</taxon>
        <taxon>Lactobacillales</taxon>
        <taxon>Streptococcaceae</taxon>
        <taxon>Lactococcus</taxon>
        <taxon>Lactococcus cremoris subsp. cremoris</taxon>
    </lineage>
</organism>
<evidence type="ECO:0000313" key="1">
    <source>
        <dbReference type="EMBL" id="EQC54362.1"/>
    </source>
</evidence>
<comment type="caution">
    <text evidence="1">The sequence shown here is derived from an EMBL/GenBank/DDBJ whole genome shotgun (WGS) entry which is preliminary data.</text>
</comment>
<sequence length="537" mass="54281">MYYSKHQKGYKTSHKVQVTWKSGKKWVYAFMAFSLLAGDIGSIPLLQHGQEQIVHAATSSSGTLVPNSPASTNNNNVLAGDVSTATNWTTSKLTGAGYGSGTSTAGGGWSGGTWTAIAGTTQTNAVSLFNQPLDMTQSLTLSGKITTSTNSSVASALGVMLLPTGTSLSLNAGGTGTGILPTEGTPNAIFAGRDIFPLNSGSTSINGQSVANNDWTGGSYYQIRISQTGANGLKQASASTNNTANPVVGTGTYNGTSGESYVLTWTPTTGTTTGSLSYALTTGGSTYIVTWPNLTLPASMQVGLAASAGGWTSTMTYTNTTLTASRVTAPVPVNYLNKVTGQAIPSMGPSTITANIGDTVGLSLVAPTTSSPDSNSYTFLAPAAPAGYNANSSTNTVISATNPASSTNTAATKVQAVAQGATNPNVVNVTYTPSQQTVAFNWALASGSTLATLPASKSYGAAGTGVTTDSSVVTDNPFASTTLLKNYASDLTSAVPAGYNITDITNGTTSYTGATTAATLAAFASSQPDSQCDSSKQ</sequence>
<name>T0S5D2_LACLC</name>
<dbReference type="Proteomes" id="UP000015854">
    <property type="component" value="Unassembled WGS sequence"/>
</dbReference>